<gene>
    <name evidence="4" type="ORF">HNQ58_000682</name>
</gene>
<feature type="coiled-coil region" evidence="1">
    <location>
        <begin position="32"/>
        <end position="122"/>
    </location>
</feature>
<sequence>MTPRRVLLVLLLALHGLPAAGAQDPAQRKRQETEAAQKLEQVRTQIRTLTQQQRQLEGERGEAARAVREADQQVGAAARALRQTEAGIATREAELARLERDKATLEQRLSSQRETLAALMRSAYALGRHEQLKLLLAQDRVADLARVMAYHRYLQADRSERIRGLLDELQALADLAKQVEDKRADLLATRDAQQRQLAELEDQRAQRRALVAELDARHKDSAARIAALGRDEKALVQLLERLRDALADVPRQIEDGRPFAQRRGTLPWPLSGALLTGFGGKLPDGRASEGWLIAGTAGAEVRAISHGRVAFADWLKGYGLIVIVDHGDGWMSLYAHNDALLRDAGDWVRAGDPLASVGSSGGQGRAALYFELRQNSKPVDPRNWLQRR</sequence>
<dbReference type="PANTHER" id="PTHR21666:SF270">
    <property type="entry name" value="MUREIN HYDROLASE ACTIVATOR ENVC"/>
    <property type="match status" value="1"/>
</dbReference>
<dbReference type="SUPFAM" id="SSF51261">
    <property type="entry name" value="Duplicated hybrid motif"/>
    <property type="match status" value="1"/>
</dbReference>
<dbReference type="Gene3D" id="2.70.70.10">
    <property type="entry name" value="Glucose Permease (Domain IIA)"/>
    <property type="match status" value="1"/>
</dbReference>
<evidence type="ECO:0000313" key="4">
    <source>
        <dbReference type="EMBL" id="MBB5014806.1"/>
    </source>
</evidence>
<keyword evidence="5" id="KW-1185">Reference proteome</keyword>
<evidence type="ECO:0000259" key="3">
    <source>
        <dbReference type="Pfam" id="PF01551"/>
    </source>
</evidence>
<accession>A0A7W8DCX7</accession>
<evidence type="ECO:0000256" key="2">
    <source>
        <dbReference type="SAM" id="SignalP"/>
    </source>
</evidence>
<dbReference type="EMBL" id="JACHHX010000003">
    <property type="protein sequence ID" value="MBB5014806.1"/>
    <property type="molecule type" value="Genomic_DNA"/>
</dbReference>
<keyword evidence="2" id="KW-0732">Signal</keyword>
<dbReference type="Proteomes" id="UP000519004">
    <property type="component" value="Unassembled WGS sequence"/>
</dbReference>
<dbReference type="AlphaFoldDB" id="A0A7W8DCX7"/>
<dbReference type="InterPro" id="IPR016047">
    <property type="entry name" value="M23ase_b-sheet_dom"/>
</dbReference>
<dbReference type="PANTHER" id="PTHR21666">
    <property type="entry name" value="PEPTIDASE-RELATED"/>
    <property type="match status" value="1"/>
</dbReference>
<dbReference type="InterPro" id="IPR011055">
    <property type="entry name" value="Dup_hybrid_motif"/>
</dbReference>
<dbReference type="Pfam" id="PF01551">
    <property type="entry name" value="Peptidase_M23"/>
    <property type="match status" value="1"/>
</dbReference>
<evidence type="ECO:0000256" key="1">
    <source>
        <dbReference type="SAM" id="Coils"/>
    </source>
</evidence>
<dbReference type="CDD" id="cd12797">
    <property type="entry name" value="M23_peptidase"/>
    <property type="match status" value="1"/>
</dbReference>
<name>A0A7W8DCX7_9GAMM</name>
<dbReference type="FunFam" id="2.70.70.10:FF:000003">
    <property type="entry name" value="Murein hydrolase activator EnvC"/>
    <property type="match status" value="1"/>
</dbReference>
<dbReference type="GO" id="GO:0004222">
    <property type="term" value="F:metalloendopeptidase activity"/>
    <property type="evidence" value="ECO:0007669"/>
    <property type="project" value="TreeGrafter"/>
</dbReference>
<comment type="caution">
    <text evidence="4">The sequence shown here is derived from an EMBL/GenBank/DDBJ whole genome shotgun (WGS) entry which is preliminary data.</text>
</comment>
<evidence type="ECO:0000313" key="5">
    <source>
        <dbReference type="Proteomes" id="UP000519004"/>
    </source>
</evidence>
<proteinExistence type="predicted"/>
<organism evidence="4 5">
    <name type="scientific">Rehaibacterium terrae</name>
    <dbReference type="NCBI Taxonomy" id="1341696"/>
    <lineage>
        <taxon>Bacteria</taxon>
        <taxon>Pseudomonadati</taxon>
        <taxon>Pseudomonadota</taxon>
        <taxon>Gammaproteobacteria</taxon>
        <taxon>Lysobacterales</taxon>
        <taxon>Lysobacteraceae</taxon>
        <taxon>Rehaibacterium</taxon>
    </lineage>
</organism>
<keyword evidence="1" id="KW-0175">Coiled coil</keyword>
<dbReference type="InterPro" id="IPR050570">
    <property type="entry name" value="Cell_wall_metabolism_enzyme"/>
</dbReference>
<feature type="coiled-coil region" evidence="1">
    <location>
        <begin position="162"/>
        <end position="217"/>
    </location>
</feature>
<feature type="signal peptide" evidence="2">
    <location>
        <begin position="1"/>
        <end position="22"/>
    </location>
</feature>
<dbReference type="RefSeq" id="WP_183947375.1">
    <property type="nucleotide sequence ID" value="NZ_JACHHX010000003.1"/>
</dbReference>
<protein>
    <submittedName>
        <fullName evidence="4">Septal ring factor EnvC (AmiA/AmiB activator)</fullName>
    </submittedName>
</protein>
<feature type="domain" description="M23ase beta-sheet core" evidence="3">
    <location>
        <begin position="288"/>
        <end position="381"/>
    </location>
</feature>
<dbReference type="Gene3D" id="6.10.250.3150">
    <property type="match status" value="1"/>
</dbReference>
<feature type="chain" id="PRO_5031104347" evidence="2">
    <location>
        <begin position="23"/>
        <end position="388"/>
    </location>
</feature>
<reference evidence="4 5" key="1">
    <citation type="submission" date="2020-08" db="EMBL/GenBank/DDBJ databases">
        <title>Genomic Encyclopedia of Type Strains, Phase IV (KMG-IV): sequencing the most valuable type-strain genomes for metagenomic binning, comparative biology and taxonomic classification.</title>
        <authorList>
            <person name="Goeker M."/>
        </authorList>
    </citation>
    <scope>NUCLEOTIDE SEQUENCE [LARGE SCALE GENOMIC DNA]</scope>
    <source>
        <strain evidence="4 5">DSM 25897</strain>
    </source>
</reference>